<dbReference type="PANTHER" id="PTHR23295:SF6">
    <property type="entry name" value="NEOSIN, ISOFORM A"/>
    <property type="match status" value="1"/>
</dbReference>
<dbReference type="PANTHER" id="PTHR23295">
    <property type="entry name" value="NUCLEAR RECEPTOR COACTIVATOR 5-RELATED"/>
    <property type="match status" value="1"/>
</dbReference>
<keyword evidence="5" id="KW-1185">Reference proteome</keyword>
<evidence type="ECO:0000256" key="1">
    <source>
        <dbReference type="PROSITE-ProRule" id="PRU00176"/>
    </source>
</evidence>
<evidence type="ECO:0000313" key="4">
    <source>
        <dbReference type="EMBL" id="VDO68090.1"/>
    </source>
</evidence>
<name>A0A183JFN1_9TREM</name>
<feature type="domain" description="RRM" evidence="3">
    <location>
        <begin position="16"/>
        <end position="87"/>
    </location>
</feature>
<evidence type="ECO:0000256" key="2">
    <source>
        <dbReference type="SAM" id="MobiDB-lite"/>
    </source>
</evidence>
<evidence type="ECO:0000313" key="6">
    <source>
        <dbReference type="WBParaSite" id="SCUD_0000149801-mRNA-1"/>
    </source>
</evidence>
<dbReference type="STRING" id="6186.A0A183JFN1"/>
<reference evidence="6" key="1">
    <citation type="submission" date="2016-06" db="UniProtKB">
        <authorList>
            <consortium name="WormBaseParasite"/>
        </authorList>
    </citation>
    <scope>IDENTIFICATION</scope>
</reference>
<dbReference type="AlphaFoldDB" id="A0A183JFN1"/>
<accession>A0A183JFN1</accession>
<dbReference type="PROSITE" id="PS50102">
    <property type="entry name" value="RRM"/>
    <property type="match status" value="1"/>
</dbReference>
<dbReference type="SUPFAM" id="SSF54928">
    <property type="entry name" value="RNA-binding domain, RBD"/>
    <property type="match status" value="1"/>
</dbReference>
<sequence>MGTRDKSPTGSSCLVGKVLIEDLPKRAISHNDIRDWLKKYGCISEIVIYPRCLLVQFDSDIEAAGAVQCENGASLFGTKVSLKHVEAGDLKALRRAGPPIDRFSTNLQRSFGSISGRDRDRDKSRGSLRRDRFRGRTKSPDNKRSREISPRRHSRSPINGSSLLGPADKSTEKPIVKSPPYMVAIITVQHDLVPYAEIIEQRVTKSLTTPGSPSVTHIVVLLSVDHLSPCLADLTKDGVPFAIICTMTNWAHNSCTLRILYAPTQQAEHRNMPLDDALILLHREYSAYTTSSKEEVDTAPPDDANFLPPSRHLASLLHMLADSRVLSVGELDEITVFVQERKRRLEGRRNANSDGTFCSCFKSNICLLIHFTSVSEVFVFYEFTSNI</sequence>
<dbReference type="InterPro" id="IPR036621">
    <property type="entry name" value="Anticodon-bd_dom_sf"/>
</dbReference>
<dbReference type="InterPro" id="IPR000504">
    <property type="entry name" value="RRM_dom"/>
</dbReference>
<reference evidence="4 5" key="2">
    <citation type="submission" date="2018-11" db="EMBL/GenBank/DDBJ databases">
        <authorList>
            <consortium name="Pathogen Informatics"/>
        </authorList>
    </citation>
    <scope>NUCLEOTIDE SEQUENCE [LARGE SCALE GENOMIC DNA]</scope>
    <source>
        <strain evidence="4">Dakar</strain>
        <strain evidence="5">Dakar, Senegal</strain>
    </source>
</reference>
<feature type="compositionally biased region" description="Basic and acidic residues" evidence="2">
    <location>
        <begin position="138"/>
        <end position="150"/>
    </location>
</feature>
<organism evidence="6">
    <name type="scientific">Schistosoma curassoni</name>
    <dbReference type="NCBI Taxonomy" id="6186"/>
    <lineage>
        <taxon>Eukaryota</taxon>
        <taxon>Metazoa</taxon>
        <taxon>Spiralia</taxon>
        <taxon>Lophotrochozoa</taxon>
        <taxon>Platyhelminthes</taxon>
        <taxon>Trematoda</taxon>
        <taxon>Digenea</taxon>
        <taxon>Strigeidida</taxon>
        <taxon>Schistosomatoidea</taxon>
        <taxon>Schistosomatidae</taxon>
        <taxon>Schistosoma</taxon>
    </lineage>
</organism>
<dbReference type="InterPro" id="IPR012677">
    <property type="entry name" value="Nucleotide-bd_a/b_plait_sf"/>
</dbReference>
<feature type="region of interest" description="Disordered" evidence="2">
    <location>
        <begin position="111"/>
        <end position="173"/>
    </location>
</feature>
<dbReference type="GO" id="GO:0003723">
    <property type="term" value="F:RNA binding"/>
    <property type="evidence" value="ECO:0007669"/>
    <property type="project" value="UniProtKB-UniRule"/>
</dbReference>
<feature type="compositionally biased region" description="Basic and acidic residues" evidence="2">
    <location>
        <begin position="116"/>
        <end position="130"/>
    </location>
</feature>
<dbReference type="InterPro" id="IPR052600">
    <property type="entry name" value="Nuc_rcpt_coact/corep"/>
</dbReference>
<keyword evidence="1" id="KW-0694">RNA-binding</keyword>
<gene>
    <name evidence="4" type="ORF">SCUD_LOCUS1499</name>
</gene>
<dbReference type="Gene3D" id="3.30.70.330">
    <property type="match status" value="1"/>
</dbReference>
<proteinExistence type="predicted"/>
<dbReference type="Gene3D" id="3.40.50.800">
    <property type="entry name" value="Anticodon-binding domain"/>
    <property type="match status" value="1"/>
</dbReference>
<dbReference type="InterPro" id="IPR035979">
    <property type="entry name" value="RBD_domain_sf"/>
</dbReference>
<evidence type="ECO:0000313" key="5">
    <source>
        <dbReference type="Proteomes" id="UP000279833"/>
    </source>
</evidence>
<dbReference type="WBParaSite" id="SCUD_0000149801-mRNA-1">
    <property type="protein sequence ID" value="SCUD_0000149801-mRNA-1"/>
    <property type="gene ID" value="SCUD_0000149801"/>
</dbReference>
<protein>
    <submittedName>
        <fullName evidence="6">RRM domain-containing protein</fullName>
    </submittedName>
</protein>
<dbReference type="Proteomes" id="UP000279833">
    <property type="component" value="Unassembled WGS sequence"/>
</dbReference>
<evidence type="ECO:0000259" key="3">
    <source>
        <dbReference type="PROSITE" id="PS50102"/>
    </source>
</evidence>
<dbReference type="SUPFAM" id="SSF52954">
    <property type="entry name" value="Class II aaRS ABD-related"/>
    <property type="match status" value="1"/>
</dbReference>
<dbReference type="EMBL" id="UZAK01001226">
    <property type="protein sequence ID" value="VDO68090.1"/>
    <property type="molecule type" value="Genomic_DNA"/>
</dbReference>